<feature type="region of interest" description="Disordered" evidence="1">
    <location>
        <begin position="61"/>
        <end position="138"/>
    </location>
</feature>
<evidence type="ECO:0000256" key="2">
    <source>
        <dbReference type="SAM" id="Phobius"/>
    </source>
</evidence>
<name>A0ABN2ADU5_9ACTN</name>
<feature type="compositionally biased region" description="Low complexity" evidence="1">
    <location>
        <begin position="104"/>
        <end position="117"/>
    </location>
</feature>
<comment type="caution">
    <text evidence="3">The sequence shown here is derived from an EMBL/GenBank/DDBJ whole genome shotgun (WGS) entry which is preliminary data.</text>
</comment>
<gene>
    <name evidence="3" type="ORF">GCM10009788_20500</name>
</gene>
<keyword evidence="2" id="KW-0472">Membrane</keyword>
<dbReference type="EMBL" id="BAAAOR010000015">
    <property type="protein sequence ID" value="GAA1516171.1"/>
    <property type="molecule type" value="Genomic_DNA"/>
</dbReference>
<dbReference type="Proteomes" id="UP001500842">
    <property type="component" value="Unassembled WGS sequence"/>
</dbReference>
<evidence type="ECO:0000313" key="4">
    <source>
        <dbReference type="Proteomes" id="UP001500842"/>
    </source>
</evidence>
<keyword evidence="4" id="KW-1185">Reference proteome</keyword>
<organism evidence="3 4">
    <name type="scientific">Nocardioides humi</name>
    <dbReference type="NCBI Taxonomy" id="449461"/>
    <lineage>
        <taxon>Bacteria</taxon>
        <taxon>Bacillati</taxon>
        <taxon>Actinomycetota</taxon>
        <taxon>Actinomycetes</taxon>
        <taxon>Propionibacteriales</taxon>
        <taxon>Nocardioidaceae</taxon>
        <taxon>Nocardioides</taxon>
    </lineage>
</organism>
<keyword evidence="2" id="KW-0812">Transmembrane</keyword>
<proteinExistence type="predicted"/>
<accession>A0ABN2ADU5</accession>
<evidence type="ECO:0000256" key="1">
    <source>
        <dbReference type="SAM" id="MobiDB-lite"/>
    </source>
</evidence>
<feature type="compositionally biased region" description="Low complexity" evidence="1">
    <location>
        <begin position="12"/>
        <end position="25"/>
    </location>
</feature>
<protein>
    <submittedName>
        <fullName evidence="3">Uncharacterized protein</fullName>
    </submittedName>
</protein>
<feature type="compositionally biased region" description="Basic and acidic residues" evidence="1">
    <location>
        <begin position="61"/>
        <end position="70"/>
    </location>
</feature>
<sequence>MHPLCKAEGVAPDSPSDGSPSGGPSLEVGGGRGLRVAIAVGGVLLALAVVAVGAFLLLGRDDGDSDRVSEHTSSTPPDAPASGTTLDLPTIHPSDFPSDLPTESLPSDLPSVPDLPSTVPSGLPSGIPSQLPGFPTDPADLESWFSDYLKQVSP</sequence>
<reference evidence="3 4" key="1">
    <citation type="journal article" date="2019" name="Int. J. Syst. Evol. Microbiol.">
        <title>The Global Catalogue of Microorganisms (GCM) 10K type strain sequencing project: providing services to taxonomists for standard genome sequencing and annotation.</title>
        <authorList>
            <consortium name="The Broad Institute Genomics Platform"/>
            <consortium name="The Broad Institute Genome Sequencing Center for Infectious Disease"/>
            <person name="Wu L."/>
            <person name="Ma J."/>
        </authorList>
    </citation>
    <scope>NUCLEOTIDE SEQUENCE [LARGE SCALE GENOMIC DNA]</scope>
    <source>
        <strain evidence="3 4">JCM 14942</strain>
    </source>
</reference>
<feature type="region of interest" description="Disordered" evidence="1">
    <location>
        <begin position="1"/>
        <end position="26"/>
    </location>
</feature>
<feature type="compositionally biased region" description="Polar residues" evidence="1">
    <location>
        <begin position="71"/>
        <end position="87"/>
    </location>
</feature>
<feature type="transmembrane region" description="Helical" evidence="2">
    <location>
        <begin position="36"/>
        <end position="58"/>
    </location>
</feature>
<evidence type="ECO:0000313" key="3">
    <source>
        <dbReference type="EMBL" id="GAA1516171.1"/>
    </source>
</evidence>
<keyword evidence="2" id="KW-1133">Transmembrane helix</keyword>